<dbReference type="GO" id="GO:0004888">
    <property type="term" value="F:transmembrane signaling receptor activity"/>
    <property type="evidence" value="ECO:0007669"/>
    <property type="project" value="TreeGrafter"/>
</dbReference>
<reference evidence="5" key="2">
    <citation type="submission" date="2025-08" db="UniProtKB">
        <authorList>
            <consortium name="Ensembl"/>
        </authorList>
    </citation>
    <scope>IDENTIFICATION</scope>
</reference>
<evidence type="ECO:0000313" key="5">
    <source>
        <dbReference type="Ensembl" id="ENSSAUP00010030572.1"/>
    </source>
</evidence>
<sequence length="227" mass="24726">MIKPHVKMEESSLLLRLLLTSLLCCTTKQAYLTVRPSRSQFFSWESVSLSCQVDHSFAGWMFRRNTSDEQETTCGASWGKVDGSSCHISYIDPLDSGVYWCESTEGATSNTVNITVTGGAVILQSPVLPVTEGEDVTLHCKTRPTPSDLTAGFYKNGSLIGTEPAGHMTIHHVSKSDEGLYKCHTSTHGMSRPSWIAVSATAPPHRAEGRPAEDCDDLVAVGIVHHF</sequence>
<dbReference type="GO" id="GO:0006955">
    <property type="term" value="P:immune response"/>
    <property type="evidence" value="ECO:0007669"/>
    <property type="project" value="TreeGrafter"/>
</dbReference>
<dbReference type="PANTHER" id="PTHR11481">
    <property type="entry name" value="IMMUNOGLOBULIN FC RECEPTOR"/>
    <property type="match status" value="1"/>
</dbReference>
<keyword evidence="1 3" id="KW-0732">Signal</keyword>
<dbReference type="PROSITE" id="PS50835">
    <property type="entry name" value="IG_LIKE"/>
    <property type="match status" value="2"/>
</dbReference>
<dbReference type="InParanoid" id="A0A671VY19"/>
<dbReference type="RefSeq" id="XP_030253614.1">
    <property type="nucleotide sequence ID" value="XM_030397754.1"/>
</dbReference>
<gene>
    <name evidence="5" type="primary">LOC115569705</name>
</gene>
<protein>
    <submittedName>
        <fullName evidence="5">Fc receptor-like protein 5</fullName>
    </submittedName>
</protein>
<dbReference type="GeneTree" id="ENSGT00940000163711"/>
<keyword evidence="2" id="KW-1015">Disulfide bond</keyword>
<dbReference type="Ensembl" id="ENSSAUT00010032223.1">
    <property type="protein sequence ID" value="ENSSAUP00010030572.1"/>
    <property type="gene ID" value="ENSSAUG00010013113.1"/>
</dbReference>
<organism evidence="5 6">
    <name type="scientific">Sparus aurata</name>
    <name type="common">Gilthead sea bream</name>
    <dbReference type="NCBI Taxonomy" id="8175"/>
    <lineage>
        <taxon>Eukaryota</taxon>
        <taxon>Metazoa</taxon>
        <taxon>Chordata</taxon>
        <taxon>Craniata</taxon>
        <taxon>Vertebrata</taxon>
        <taxon>Euteleostomi</taxon>
        <taxon>Actinopterygii</taxon>
        <taxon>Neopterygii</taxon>
        <taxon>Teleostei</taxon>
        <taxon>Neoteleostei</taxon>
        <taxon>Acanthomorphata</taxon>
        <taxon>Eupercaria</taxon>
        <taxon>Spariformes</taxon>
        <taxon>Sparidae</taxon>
        <taxon>Sparus</taxon>
    </lineage>
</organism>
<dbReference type="SUPFAM" id="SSF48726">
    <property type="entry name" value="Immunoglobulin"/>
    <property type="match status" value="2"/>
</dbReference>
<dbReference type="AlphaFoldDB" id="A0A671VY19"/>
<feature type="domain" description="Ig-like" evidence="4">
    <location>
        <begin position="4"/>
        <end position="117"/>
    </location>
</feature>
<dbReference type="GeneID" id="115569705"/>
<dbReference type="Pfam" id="PF13895">
    <property type="entry name" value="Ig_2"/>
    <property type="match status" value="1"/>
</dbReference>
<dbReference type="PANTHER" id="PTHR11481:SF64">
    <property type="entry name" value="FC RECEPTOR-LIKE PROTEIN 4"/>
    <property type="match status" value="1"/>
</dbReference>
<dbReference type="InterPro" id="IPR003599">
    <property type="entry name" value="Ig_sub"/>
</dbReference>
<reference evidence="5" key="3">
    <citation type="submission" date="2025-09" db="UniProtKB">
        <authorList>
            <consortium name="Ensembl"/>
        </authorList>
    </citation>
    <scope>IDENTIFICATION</scope>
</reference>
<dbReference type="InterPro" id="IPR007110">
    <property type="entry name" value="Ig-like_dom"/>
</dbReference>
<evidence type="ECO:0000259" key="4">
    <source>
        <dbReference type="PROSITE" id="PS50835"/>
    </source>
</evidence>
<proteinExistence type="predicted"/>
<dbReference type="Proteomes" id="UP000472265">
    <property type="component" value="Chromosome 19"/>
</dbReference>
<name>A0A671VY19_SPAAU</name>
<keyword evidence="6" id="KW-1185">Reference proteome</keyword>
<dbReference type="InterPro" id="IPR013783">
    <property type="entry name" value="Ig-like_fold"/>
</dbReference>
<dbReference type="GO" id="GO:0007166">
    <property type="term" value="P:cell surface receptor signaling pathway"/>
    <property type="evidence" value="ECO:0007669"/>
    <property type="project" value="TreeGrafter"/>
</dbReference>
<dbReference type="InterPro" id="IPR036179">
    <property type="entry name" value="Ig-like_dom_sf"/>
</dbReference>
<evidence type="ECO:0000256" key="2">
    <source>
        <dbReference type="ARBA" id="ARBA00023157"/>
    </source>
</evidence>
<dbReference type="InterPro" id="IPR050488">
    <property type="entry name" value="Ig_Fc_receptor"/>
</dbReference>
<dbReference type="GO" id="GO:0009897">
    <property type="term" value="C:external side of plasma membrane"/>
    <property type="evidence" value="ECO:0007669"/>
    <property type="project" value="TreeGrafter"/>
</dbReference>
<feature type="domain" description="Ig-like" evidence="4">
    <location>
        <begin position="119"/>
        <end position="199"/>
    </location>
</feature>
<dbReference type="SMART" id="SM00409">
    <property type="entry name" value="IG"/>
    <property type="match status" value="2"/>
</dbReference>
<reference evidence="5" key="1">
    <citation type="submission" date="2021-04" db="EMBL/GenBank/DDBJ databases">
        <authorList>
            <consortium name="Wellcome Sanger Institute Data Sharing"/>
        </authorList>
    </citation>
    <scope>NUCLEOTIDE SEQUENCE [LARGE SCALE GENOMIC DNA]</scope>
</reference>
<dbReference type="Gene3D" id="2.60.40.10">
    <property type="entry name" value="Immunoglobulins"/>
    <property type="match status" value="2"/>
</dbReference>
<evidence type="ECO:0000256" key="3">
    <source>
        <dbReference type="SAM" id="SignalP"/>
    </source>
</evidence>
<evidence type="ECO:0000256" key="1">
    <source>
        <dbReference type="ARBA" id="ARBA00022729"/>
    </source>
</evidence>
<feature type="chain" id="PRO_5025573076" evidence="3">
    <location>
        <begin position="31"/>
        <end position="227"/>
    </location>
</feature>
<feature type="signal peptide" evidence="3">
    <location>
        <begin position="1"/>
        <end position="30"/>
    </location>
</feature>
<dbReference type="OMA" id="CHISYID"/>
<evidence type="ECO:0000313" key="6">
    <source>
        <dbReference type="Proteomes" id="UP000472265"/>
    </source>
</evidence>
<accession>A0A671VY19</accession>